<evidence type="ECO:0000256" key="6">
    <source>
        <dbReference type="ARBA" id="ARBA00023014"/>
    </source>
</evidence>
<dbReference type="SFLD" id="SFLDG01083">
    <property type="entry name" value="Uncharacterised_Radical_SAM_Su"/>
    <property type="match status" value="1"/>
</dbReference>
<comment type="cofactor">
    <cofactor evidence="1">
        <name>[4Fe-4S] cluster</name>
        <dbReference type="ChEBI" id="CHEBI:49883"/>
    </cofactor>
</comment>
<dbReference type="GO" id="GO:0003824">
    <property type="term" value="F:catalytic activity"/>
    <property type="evidence" value="ECO:0007669"/>
    <property type="project" value="InterPro"/>
</dbReference>
<proteinExistence type="predicted"/>
<dbReference type="GO" id="GO:0051539">
    <property type="term" value="F:4 iron, 4 sulfur cluster binding"/>
    <property type="evidence" value="ECO:0007669"/>
    <property type="project" value="UniProtKB-KW"/>
</dbReference>
<name>A0A7C3F0K7_9CREN</name>
<organism evidence="8">
    <name type="scientific">Candidatus Methanomethylicus mesodigestus</name>
    <dbReference type="NCBI Taxonomy" id="1867258"/>
    <lineage>
        <taxon>Archaea</taxon>
        <taxon>Thermoproteota</taxon>
        <taxon>Methanosuratincolia</taxon>
        <taxon>Candidatus Methanomethylicales</taxon>
        <taxon>Candidatus Methanomethylicaceae</taxon>
        <taxon>Candidatus Methanomethylicus</taxon>
    </lineage>
</organism>
<reference evidence="8" key="1">
    <citation type="journal article" date="2020" name="mSystems">
        <title>Genome- and Community-Level Interaction Insights into Carbon Utilization and Element Cycling Functions of Hydrothermarchaeota in Hydrothermal Sediment.</title>
        <authorList>
            <person name="Zhou Z."/>
            <person name="Liu Y."/>
            <person name="Xu W."/>
            <person name="Pan J."/>
            <person name="Luo Z.H."/>
            <person name="Li M."/>
        </authorList>
    </citation>
    <scope>NUCLEOTIDE SEQUENCE [LARGE SCALE GENOMIC DNA]</scope>
    <source>
        <strain evidence="8">SpSt-468</strain>
    </source>
</reference>
<evidence type="ECO:0000259" key="7">
    <source>
        <dbReference type="PROSITE" id="PS51918"/>
    </source>
</evidence>
<evidence type="ECO:0000256" key="2">
    <source>
        <dbReference type="ARBA" id="ARBA00022485"/>
    </source>
</evidence>
<comment type="caution">
    <text evidence="8">The sequence shown here is derived from an EMBL/GenBank/DDBJ whole genome shotgun (WGS) entry which is preliminary data.</text>
</comment>
<dbReference type="Gene3D" id="3.20.20.70">
    <property type="entry name" value="Aldolase class I"/>
    <property type="match status" value="1"/>
</dbReference>
<keyword evidence="4" id="KW-0479">Metal-binding</keyword>
<evidence type="ECO:0000256" key="4">
    <source>
        <dbReference type="ARBA" id="ARBA00022723"/>
    </source>
</evidence>
<keyword evidence="2" id="KW-0004">4Fe-4S</keyword>
<keyword evidence="6" id="KW-0411">Iron-sulfur</keyword>
<dbReference type="PANTHER" id="PTHR43787:SF11">
    <property type="entry name" value="UPF0026 PROTEIN SLR1464"/>
    <property type="match status" value="1"/>
</dbReference>
<gene>
    <name evidence="8" type="ORF">ENS19_05710</name>
</gene>
<protein>
    <submittedName>
        <fullName evidence="8">Radical SAM protein</fullName>
    </submittedName>
</protein>
<dbReference type="AlphaFoldDB" id="A0A7C3F0K7"/>
<keyword evidence="5" id="KW-0408">Iron</keyword>
<keyword evidence="3" id="KW-0949">S-adenosyl-L-methionine</keyword>
<evidence type="ECO:0000256" key="5">
    <source>
        <dbReference type="ARBA" id="ARBA00023004"/>
    </source>
</evidence>
<evidence type="ECO:0000256" key="1">
    <source>
        <dbReference type="ARBA" id="ARBA00001966"/>
    </source>
</evidence>
<evidence type="ECO:0000256" key="3">
    <source>
        <dbReference type="ARBA" id="ARBA00022691"/>
    </source>
</evidence>
<dbReference type="CDD" id="cd01335">
    <property type="entry name" value="Radical_SAM"/>
    <property type="match status" value="1"/>
</dbReference>
<dbReference type="InterPro" id="IPR058240">
    <property type="entry name" value="rSAM_sf"/>
</dbReference>
<dbReference type="InterPro" id="IPR040084">
    <property type="entry name" value="GTPase_Obg"/>
</dbReference>
<accession>A0A7C3F0K7</accession>
<dbReference type="SUPFAM" id="SSF102114">
    <property type="entry name" value="Radical SAM enzymes"/>
    <property type="match status" value="1"/>
</dbReference>
<dbReference type="PROSITE" id="PS51918">
    <property type="entry name" value="RADICAL_SAM"/>
    <property type="match status" value="1"/>
</dbReference>
<dbReference type="Pfam" id="PF04055">
    <property type="entry name" value="Radical_SAM"/>
    <property type="match status" value="1"/>
</dbReference>
<feature type="domain" description="Radical SAM core" evidence="7">
    <location>
        <begin position="7"/>
        <end position="236"/>
    </location>
</feature>
<dbReference type="GO" id="GO:0046872">
    <property type="term" value="F:metal ion binding"/>
    <property type="evidence" value="ECO:0007669"/>
    <property type="project" value="UniProtKB-KW"/>
</dbReference>
<dbReference type="InterPro" id="IPR013785">
    <property type="entry name" value="Aldolase_TIM"/>
</dbReference>
<dbReference type="SFLD" id="SFLDS00029">
    <property type="entry name" value="Radical_SAM"/>
    <property type="match status" value="1"/>
</dbReference>
<sequence>MAFGPVRSRRLGVSLGVNNIPAKHCTYSCVYCQAGRTPKPEIERRRFFDPKTVFSQVQEKHGQLISSGGKVDYITFVPDGEPTLDNQIGSSIRLLKEIGPPVAVITNASLLWRGDVVGDLAEADLVSIKVDATDVGAWRRVNRPHGGLILERVLRGISEFASSYKGDLISETMLVGGHGQDVQGIASFLSGLGPLKKAYISTVTRPPAEASAGIPSDAELRSALRIFEENLGRGMAAVIAEHEGDLPYVGSGDLEGEVLGIAAVHPLREEALAIFVSSAGGEWGLVERLVSEGKLVVRLHGGIRYYLARGK</sequence>
<dbReference type="EMBL" id="DSTX01000011">
    <property type="protein sequence ID" value="HFK20765.1"/>
    <property type="molecule type" value="Genomic_DNA"/>
</dbReference>
<dbReference type="PANTHER" id="PTHR43787">
    <property type="entry name" value="FEMO COFACTOR BIOSYNTHESIS PROTEIN NIFB-RELATED"/>
    <property type="match status" value="1"/>
</dbReference>
<evidence type="ECO:0000313" key="8">
    <source>
        <dbReference type="EMBL" id="HFK20765.1"/>
    </source>
</evidence>
<dbReference type="InterPro" id="IPR007197">
    <property type="entry name" value="rSAM"/>
</dbReference>